<proteinExistence type="predicted"/>
<gene>
    <name evidence="1" type="ORF">NERG_00989</name>
    <name evidence="2" type="ORF">NESG_01160</name>
</gene>
<organism evidence="1">
    <name type="scientific">Nematocida ausubeli (strain ATCC PRA-371 / ERTm2)</name>
    <name type="common">Nematode killer fungus</name>
    <dbReference type="NCBI Taxonomy" id="1913371"/>
    <lineage>
        <taxon>Eukaryota</taxon>
        <taxon>Fungi</taxon>
        <taxon>Fungi incertae sedis</taxon>
        <taxon>Microsporidia</taxon>
        <taxon>Nematocida</taxon>
    </lineage>
</organism>
<dbReference type="HOGENOM" id="CLU_2622587_0_0_1"/>
<reference evidence="2 3" key="3">
    <citation type="journal article" date="2014" name="Genome Announc.">
        <title>Genome Sequence of the Microsporidian Species Nematocida sp1 Strain ERTm6 (ATCC PRA-372).</title>
        <authorList>
            <person name="Bakowski M.A."/>
            <person name="Priest M."/>
            <person name="Young S."/>
            <person name="Cuomo C.A."/>
            <person name="Troemel E.R."/>
        </authorList>
    </citation>
    <scope>NUCLEOTIDE SEQUENCE [LARGE SCALE GENOMIC DNA]</scope>
    <source>
        <strain evidence="2 3">ERTm6</strain>
    </source>
</reference>
<sequence>MEDREIGNLDGFNDVYSQEARLHGTLVYTGKRLKSKPYSSNGYPGKSSISYEYVTYNEPFSARTVIFKIPMSHLRKRE</sequence>
<dbReference type="Proteomes" id="UP000054524">
    <property type="component" value="Unassembled WGS sequence"/>
</dbReference>
<accession>A0A086J1N0</accession>
<dbReference type="EMBL" id="AKIJ01000003">
    <property type="protein sequence ID" value="KFG26048.1"/>
    <property type="molecule type" value="Genomic_DNA"/>
</dbReference>
<dbReference type="AlphaFoldDB" id="H8ZBP0"/>
<accession>H8ZBP0</accession>
<evidence type="ECO:0000313" key="2">
    <source>
        <dbReference type="EMBL" id="KFG26048.1"/>
    </source>
</evidence>
<evidence type="ECO:0000313" key="3">
    <source>
        <dbReference type="Proteomes" id="UP000054524"/>
    </source>
</evidence>
<reference evidence="2" key="2">
    <citation type="submission" date="2012-10" db="EMBL/GenBank/DDBJ databases">
        <authorList>
            <consortium name="The Broad Institute Genome Sequencing Platform"/>
            <consortium name="The Broad Institute Genome Sequencing Center for Infectious Disease"/>
            <person name="Cuomo C."/>
            <person name="Troemel E."/>
            <person name="Walker B."/>
            <person name="Young S.K."/>
            <person name="Zeng Q."/>
            <person name="Gargeya S."/>
            <person name="Fitzgerald M."/>
            <person name="Haas B."/>
            <person name="Abouelleil A."/>
            <person name="Alvarado L."/>
            <person name="Arachchi H.M."/>
            <person name="Berlin A.M."/>
            <person name="Chapman S.B."/>
            <person name="Goldberg J."/>
            <person name="Griggs A."/>
            <person name="Gujja S."/>
            <person name="Hansen M."/>
            <person name="Howarth C."/>
            <person name="Imamovic A."/>
            <person name="Larimer J."/>
            <person name="McCowan C."/>
            <person name="Murphy C."/>
            <person name="Neiman D."/>
            <person name="Pearson M."/>
            <person name="Priest M."/>
            <person name="Roberts A."/>
            <person name="Saif S."/>
            <person name="Shea T."/>
            <person name="Sisk P."/>
            <person name="Sykes S."/>
            <person name="Wortman J."/>
            <person name="Nusbaum C."/>
            <person name="Birren B."/>
        </authorList>
    </citation>
    <scope>NUCLEOTIDE SEQUENCE</scope>
    <source>
        <strain evidence="2">ERTm6</strain>
    </source>
</reference>
<protein>
    <submittedName>
        <fullName evidence="1">Uncharacterized protein</fullName>
    </submittedName>
</protein>
<name>H8ZBP0_NEMA1</name>
<evidence type="ECO:0000313" key="1">
    <source>
        <dbReference type="EMBL" id="EHY66293.1"/>
    </source>
</evidence>
<dbReference type="Proteomes" id="UP000005622">
    <property type="component" value="Unassembled WGS sequence"/>
</dbReference>
<reference evidence="1" key="1">
    <citation type="submission" date="2011-03" db="EMBL/GenBank/DDBJ databases">
        <title>The Genome Sequence of Nematocida sp1 strain ERTm2.</title>
        <authorList>
            <consortium name="The Broad Institute Genome Sequencing Platform"/>
            <consortium name="The Broad Institute Genome Sequencing Center for Infectious Disease"/>
            <person name="Cuomo C."/>
            <person name="Troemel E."/>
            <person name="Young S.K."/>
            <person name="Zeng Q."/>
            <person name="Gargeya S."/>
            <person name="Fitzgerald M."/>
            <person name="Haas B."/>
            <person name="Abouelleil A."/>
            <person name="Alvarado L."/>
            <person name="Arachchi H.M."/>
            <person name="Berlin A."/>
            <person name="Brown A."/>
            <person name="Chapman S.B."/>
            <person name="Chen Z."/>
            <person name="Dunbar C."/>
            <person name="Freedman E."/>
            <person name="Gearin G."/>
            <person name="Gellesch M."/>
            <person name="Goldberg J."/>
            <person name="Griggs A."/>
            <person name="Gujja S."/>
            <person name="Heilman E.R."/>
            <person name="Heiman D."/>
            <person name="Howarth C."/>
            <person name="Larson L."/>
            <person name="Lui A."/>
            <person name="MacDonald P.J.P."/>
            <person name="Mehta T."/>
            <person name="Montmayeur A."/>
            <person name="Murphy C."/>
            <person name="Neiman D."/>
            <person name="Pearson M."/>
            <person name="Priest M."/>
            <person name="Roberts A."/>
            <person name="Saif S."/>
            <person name="Shea T."/>
            <person name="Shenoy N."/>
            <person name="Sisk P."/>
            <person name="Stolte C."/>
            <person name="Sykes S."/>
            <person name="White J."/>
            <person name="Yandava C."/>
            <person name="Wortman J."/>
            <person name="Nusbaum C."/>
            <person name="Birren B."/>
        </authorList>
    </citation>
    <scope>NUCLEOTIDE SEQUENCE</scope>
    <source>
        <strain evidence="1">ERTm2</strain>
    </source>
</reference>
<dbReference type="OrthoDB" id="2185971at2759"/>
<dbReference type="EMBL" id="JH604634">
    <property type="protein sequence ID" value="EHY66293.1"/>
    <property type="molecule type" value="Genomic_DNA"/>
</dbReference>
<keyword evidence="3" id="KW-1185">Reference proteome</keyword>